<reference evidence="2 3" key="1">
    <citation type="submission" date="2024-01" db="EMBL/GenBank/DDBJ databases">
        <title>The genomes of 5 underutilized Papilionoideae crops provide insights into root nodulation and disease resistanc.</title>
        <authorList>
            <person name="Yuan L."/>
        </authorList>
    </citation>
    <scope>NUCLEOTIDE SEQUENCE [LARGE SCALE GENOMIC DNA]</scope>
    <source>
        <strain evidence="2">ZHUSHIDOU_FW_LH</strain>
        <tissue evidence="2">Leaf</tissue>
    </source>
</reference>
<sequence>MGKHYVVFEGDTPCVYDNWPDCKEQVHGVSGNSYCSFPTKEEAEREYARYVAKKNKDTGFAESKLGFQCSGTSEPSVGTDPVAFADTRDVDSELLGITMQNWLSRTSWTLLRTEPLYSKHSVIQIGGIEYTCYNVKYVPSLIGEASSTVGRFAKGDFLAREDATLFLLRRLLAWTNKEIVDFNFFNLREVEMENEIFQAQNIDLIVENEKLKKEDLGHREAIREARWLLGILPIMRQELLSPFVLSLGSDDGSLGKRMLGETAMVEGKQQPTADLTQLKGKGVAEECVHVEVSHAEAASTVDAVVVSDSDNEKIGDDNRVVLRMTGVVKVVKAFTFHRL</sequence>
<dbReference type="Pfam" id="PF01693">
    <property type="entry name" value="Cauli_VI"/>
    <property type="match status" value="1"/>
</dbReference>
<dbReference type="SUPFAM" id="SSF55658">
    <property type="entry name" value="L9 N-domain-like"/>
    <property type="match status" value="1"/>
</dbReference>
<comment type="caution">
    <text evidence="2">The sequence shown here is derived from an EMBL/GenBank/DDBJ whole genome shotgun (WGS) entry which is preliminary data.</text>
</comment>
<dbReference type="Proteomes" id="UP001372338">
    <property type="component" value="Unassembled WGS sequence"/>
</dbReference>
<name>A0AAN9ENU0_CROPI</name>
<keyword evidence="3" id="KW-1185">Reference proteome</keyword>
<accession>A0AAN9ENU0</accession>
<proteinExistence type="predicted"/>
<evidence type="ECO:0000313" key="3">
    <source>
        <dbReference type="Proteomes" id="UP001372338"/>
    </source>
</evidence>
<dbReference type="InterPro" id="IPR009027">
    <property type="entry name" value="Ribosomal_bL9/RNase_H1_N"/>
</dbReference>
<dbReference type="InterPro" id="IPR011320">
    <property type="entry name" value="RNase_H1_N"/>
</dbReference>
<organism evidence="2 3">
    <name type="scientific">Crotalaria pallida</name>
    <name type="common">Smooth rattlebox</name>
    <name type="synonym">Crotalaria striata</name>
    <dbReference type="NCBI Taxonomy" id="3830"/>
    <lineage>
        <taxon>Eukaryota</taxon>
        <taxon>Viridiplantae</taxon>
        <taxon>Streptophyta</taxon>
        <taxon>Embryophyta</taxon>
        <taxon>Tracheophyta</taxon>
        <taxon>Spermatophyta</taxon>
        <taxon>Magnoliopsida</taxon>
        <taxon>eudicotyledons</taxon>
        <taxon>Gunneridae</taxon>
        <taxon>Pentapetalae</taxon>
        <taxon>rosids</taxon>
        <taxon>fabids</taxon>
        <taxon>Fabales</taxon>
        <taxon>Fabaceae</taxon>
        <taxon>Papilionoideae</taxon>
        <taxon>50 kb inversion clade</taxon>
        <taxon>genistoids sensu lato</taxon>
        <taxon>core genistoids</taxon>
        <taxon>Crotalarieae</taxon>
        <taxon>Crotalaria</taxon>
    </lineage>
</organism>
<evidence type="ECO:0000259" key="1">
    <source>
        <dbReference type="Pfam" id="PF01693"/>
    </source>
</evidence>
<evidence type="ECO:0000313" key="2">
    <source>
        <dbReference type="EMBL" id="KAK7259726.1"/>
    </source>
</evidence>
<dbReference type="AlphaFoldDB" id="A0AAN9ENU0"/>
<dbReference type="InterPro" id="IPR037056">
    <property type="entry name" value="RNase_H1_N_sf"/>
</dbReference>
<protein>
    <recommendedName>
        <fullName evidence="1">Ribonuclease H1 N-terminal domain-containing protein</fullName>
    </recommendedName>
</protein>
<dbReference type="Gene3D" id="3.40.970.10">
    <property type="entry name" value="Ribonuclease H1, N-terminal domain"/>
    <property type="match status" value="1"/>
</dbReference>
<dbReference type="EMBL" id="JAYWIO010000005">
    <property type="protein sequence ID" value="KAK7259726.1"/>
    <property type="molecule type" value="Genomic_DNA"/>
</dbReference>
<gene>
    <name evidence="2" type="ORF">RIF29_25339</name>
</gene>
<feature type="domain" description="Ribonuclease H1 N-terminal" evidence="1">
    <location>
        <begin position="3"/>
        <end position="44"/>
    </location>
</feature>